<dbReference type="Proteomes" id="UP000241964">
    <property type="component" value="Unassembled WGS sequence"/>
</dbReference>
<gene>
    <name evidence="1" type="ORF">CLV60_10432</name>
</gene>
<name>A0A2P8G7Y9_9BACT</name>
<reference evidence="1 2" key="1">
    <citation type="submission" date="2018-03" db="EMBL/GenBank/DDBJ databases">
        <title>Genomic Encyclopedia of Archaeal and Bacterial Type Strains, Phase II (KMG-II): from individual species to whole genera.</title>
        <authorList>
            <person name="Goeker M."/>
        </authorList>
    </citation>
    <scope>NUCLEOTIDE SEQUENCE [LARGE SCALE GENOMIC DNA]</scope>
    <source>
        <strain evidence="1 2">DSM 29057</strain>
    </source>
</reference>
<protein>
    <submittedName>
        <fullName evidence="1">Uncharacterized protein</fullName>
    </submittedName>
</protein>
<evidence type="ECO:0000313" key="2">
    <source>
        <dbReference type="Proteomes" id="UP000241964"/>
    </source>
</evidence>
<keyword evidence="2" id="KW-1185">Reference proteome</keyword>
<proteinExistence type="predicted"/>
<dbReference type="RefSeq" id="WP_106595008.1">
    <property type="nucleotide sequence ID" value="NZ_PYAS01000004.1"/>
</dbReference>
<comment type="caution">
    <text evidence="1">The sequence shown here is derived from an EMBL/GenBank/DDBJ whole genome shotgun (WGS) entry which is preliminary data.</text>
</comment>
<organism evidence="1 2">
    <name type="scientific">Dyadobacter jiangsuensis</name>
    <dbReference type="NCBI Taxonomy" id="1591085"/>
    <lineage>
        <taxon>Bacteria</taxon>
        <taxon>Pseudomonadati</taxon>
        <taxon>Bacteroidota</taxon>
        <taxon>Cytophagia</taxon>
        <taxon>Cytophagales</taxon>
        <taxon>Spirosomataceae</taxon>
        <taxon>Dyadobacter</taxon>
    </lineage>
</organism>
<sequence>MKTKFIFSAAIAALGIGILQTGCESRKKAEAKYEADSLKDDKVAYDTTYKSEEIAEPVLAASEKHFDIAVKYLDGKDYKQAAKEIGEGITAIRTEGATDKGGLKIEFSKSVKHLEQQQKLAGEGKLTSAELKKGFWPAEMMVTHYAIEKWESLPEFEVKSNDHLRVALDGIESKTADAEASVKQEGKQLVNETRALLKTAEQDAGSDAQKARADLKLQAAKLKAYIRKNI</sequence>
<evidence type="ECO:0000313" key="1">
    <source>
        <dbReference type="EMBL" id="PSL30090.1"/>
    </source>
</evidence>
<dbReference type="AlphaFoldDB" id="A0A2P8G7Y9"/>
<dbReference type="EMBL" id="PYAS01000004">
    <property type="protein sequence ID" value="PSL30090.1"/>
    <property type="molecule type" value="Genomic_DNA"/>
</dbReference>
<accession>A0A2P8G7Y9</accession>